<dbReference type="HOGENOM" id="CLU_2352433_0_0_1"/>
<dbReference type="STRING" id="1051891.A0A0C3QU29"/>
<proteinExistence type="predicted"/>
<dbReference type="OrthoDB" id="5289249at2759"/>
<evidence type="ECO:0000313" key="3">
    <source>
        <dbReference type="Proteomes" id="UP000054248"/>
    </source>
</evidence>
<dbReference type="Pfam" id="PF24016">
    <property type="entry name" value="DUF7330"/>
    <property type="match status" value="1"/>
</dbReference>
<dbReference type="InterPro" id="IPR055754">
    <property type="entry name" value="DUF7330"/>
</dbReference>
<keyword evidence="3" id="KW-1185">Reference proteome</keyword>
<reference evidence="3" key="2">
    <citation type="submission" date="2015-01" db="EMBL/GenBank/DDBJ databases">
        <title>Evolutionary Origins and Diversification of the Mycorrhizal Mutualists.</title>
        <authorList>
            <consortium name="DOE Joint Genome Institute"/>
            <consortium name="Mycorrhizal Genomics Consortium"/>
            <person name="Kohler A."/>
            <person name="Kuo A."/>
            <person name="Nagy L.G."/>
            <person name="Floudas D."/>
            <person name="Copeland A."/>
            <person name="Barry K.W."/>
            <person name="Cichocki N."/>
            <person name="Veneault-Fourrey C."/>
            <person name="LaButti K."/>
            <person name="Lindquist E.A."/>
            <person name="Lipzen A."/>
            <person name="Lundell T."/>
            <person name="Morin E."/>
            <person name="Murat C."/>
            <person name="Riley R."/>
            <person name="Ohm R."/>
            <person name="Sun H."/>
            <person name="Tunlid A."/>
            <person name="Henrissat B."/>
            <person name="Grigoriev I.V."/>
            <person name="Hibbett D.S."/>
            <person name="Martin F."/>
        </authorList>
    </citation>
    <scope>NUCLEOTIDE SEQUENCE [LARGE SCALE GENOMIC DNA]</scope>
    <source>
        <strain evidence="3">MUT 4182</strain>
    </source>
</reference>
<gene>
    <name evidence="2" type="ORF">M407DRAFT_59314</name>
</gene>
<sequence length="97" mass="10754">VRDDHGRMVVYIPRDFEGPVSWVNSWGDTTFSEAVASRMSSNLSEIDGAGKAFIGDLTRSGFGQKISTVEGEAGSWHGDELHLENRYGRIKVFFADE</sequence>
<accession>A0A0C3QU29</accession>
<feature type="domain" description="DUF7330" evidence="1">
    <location>
        <begin position="3"/>
        <end position="97"/>
    </location>
</feature>
<reference evidence="2 3" key="1">
    <citation type="submission" date="2014-04" db="EMBL/GenBank/DDBJ databases">
        <authorList>
            <consortium name="DOE Joint Genome Institute"/>
            <person name="Kuo A."/>
            <person name="Girlanda M."/>
            <person name="Perotto S."/>
            <person name="Kohler A."/>
            <person name="Nagy L.G."/>
            <person name="Floudas D."/>
            <person name="Copeland A."/>
            <person name="Barry K.W."/>
            <person name="Cichocki N."/>
            <person name="Veneault-Fourrey C."/>
            <person name="LaButti K."/>
            <person name="Lindquist E.A."/>
            <person name="Lipzen A."/>
            <person name="Lundell T."/>
            <person name="Morin E."/>
            <person name="Murat C."/>
            <person name="Sun H."/>
            <person name="Tunlid A."/>
            <person name="Henrissat B."/>
            <person name="Grigoriev I.V."/>
            <person name="Hibbett D.S."/>
            <person name="Martin F."/>
            <person name="Nordberg H.P."/>
            <person name="Cantor M.N."/>
            <person name="Hua S.X."/>
        </authorList>
    </citation>
    <scope>NUCLEOTIDE SEQUENCE [LARGE SCALE GENOMIC DNA]</scope>
    <source>
        <strain evidence="2 3">MUT 4182</strain>
    </source>
</reference>
<feature type="non-terminal residue" evidence="2">
    <location>
        <position position="1"/>
    </location>
</feature>
<dbReference type="Proteomes" id="UP000054248">
    <property type="component" value="Unassembled WGS sequence"/>
</dbReference>
<dbReference type="EMBL" id="KN822959">
    <property type="protein sequence ID" value="KIO31844.1"/>
    <property type="molecule type" value="Genomic_DNA"/>
</dbReference>
<dbReference type="AlphaFoldDB" id="A0A0C3QU29"/>
<evidence type="ECO:0000259" key="1">
    <source>
        <dbReference type="Pfam" id="PF24016"/>
    </source>
</evidence>
<evidence type="ECO:0000313" key="2">
    <source>
        <dbReference type="EMBL" id="KIO31844.1"/>
    </source>
</evidence>
<feature type="non-terminal residue" evidence="2">
    <location>
        <position position="97"/>
    </location>
</feature>
<name>A0A0C3QU29_9AGAM</name>
<protein>
    <recommendedName>
        <fullName evidence="1">DUF7330 domain-containing protein</fullName>
    </recommendedName>
</protein>
<organism evidence="2 3">
    <name type="scientific">Tulasnella calospora MUT 4182</name>
    <dbReference type="NCBI Taxonomy" id="1051891"/>
    <lineage>
        <taxon>Eukaryota</taxon>
        <taxon>Fungi</taxon>
        <taxon>Dikarya</taxon>
        <taxon>Basidiomycota</taxon>
        <taxon>Agaricomycotina</taxon>
        <taxon>Agaricomycetes</taxon>
        <taxon>Cantharellales</taxon>
        <taxon>Tulasnellaceae</taxon>
        <taxon>Tulasnella</taxon>
    </lineage>
</organism>